<proteinExistence type="inferred from homology"/>
<dbReference type="eggNOG" id="COG0702">
    <property type="taxonomic scope" value="Bacteria"/>
</dbReference>
<keyword evidence="5" id="KW-0998">Cell outer membrane</keyword>
<dbReference type="STRING" id="997884.HMPREF1068_00444"/>
<reference evidence="8 9" key="1">
    <citation type="submission" date="2012-02" db="EMBL/GenBank/DDBJ databases">
        <title>The Genome Sequence of Bacteroides nordii CL02T12C05.</title>
        <authorList>
            <consortium name="The Broad Institute Genome Sequencing Platform"/>
            <person name="Earl A."/>
            <person name="Ward D."/>
            <person name="Feldgarden M."/>
            <person name="Gevers D."/>
            <person name="Zitomersky N.L."/>
            <person name="Coyne M.J."/>
            <person name="Comstock L.E."/>
            <person name="Young S.K."/>
            <person name="Zeng Q."/>
            <person name="Gargeya S."/>
            <person name="Fitzgerald M."/>
            <person name="Haas B."/>
            <person name="Abouelleil A."/>
            <person name="Alvarado L."/>
            <person name="Arachchi H.M."/>
            <person name="Berlin A."/>
            <person name="Chapman S.B."/>
            <person name="Gearin G."/>
            <person name="Goldberg J."/>
            <person name="Griggs A."/>
            <person name="Gujja S."/>
            <person name="Hansen M."/>
            <person name="Heiman D."/>
            <person name="Howarth C."/>
            <person name="Larimer J."/>
            <person name="Lui A."/>
            <person name="MacDonald P.J.P."/>
            <person name="McCowen C."/>
            <person name="Montmayeur A."/>
            <person name="Murphy C."/>
            <person name="Neiman D."/>
            <person name="Pearson M."/>
            <person name="Priest M."/>
            <person name="Roberts A."/>
            <person name="Saif S."/>
            <person name="Shea T."/>
            <person name="Sisk P."/>
            <person name="Stolte C."/>
            <person name="Sykes S."/>
            <person name="Wortman J."/>
            <person name="Nusbaum C."/>
            <person name="Birren B."/>
        </authorList>
    </citation>
    <scope>NUCLEOTIDE SEQUENCE [LARGE SCALE GENOMIC DNA]</scope>
    <source>
        <strain evidence="8 9">CL02T12C05</strain>
    </source>
</reference>
<evidence type="ECO:0000256" key="5">
    <source>
        <dbReference type="ARBA" id="ARBA00023237"/>
    </source>
</evidence>
<dbReference type="GO" id="GO:0009279">
    <property type="term" value="C:cell outer membrane"/>
    <property type="evidence" value="ECO:0007669"/>
    <property type="project" value="UniProtKB-SubCell"/>
</dbReference>
<dbReference type="InterPro" id="IPR011990">
    <property type="entry name" value="TPR-like_helical_dom_sf"/>
</dbReference>
<dbReference type="Gene3D" id="1.25.40.390">
    <property type="match status" value="1"/>
</dbReference>
<keyword evidence="4" id="KW-0472">Membrane</keyword>
<feature type="domain" description="SusD-like N-terminal" evidence="7">
    <location>
        <begin position="94"/>
        <end position="226"/>
    </location>
</feature>
<name>I9SFN2_9BACE</name>
<dbReference type="PATRIC" id="fig|997884.3.peg.460"/>
<dbReference type="RefSeq" id="WP_007483306.1">
    <property type="nucleotide sequence ID" value="NZ_JH724314.1"/>
</dbReference>
<dbReference type="Proteomes" id="UP000003089">
    <property type="component" value="Unassembled WGS sequence"/>
</dbReference>
<evidence type="ECO:0000256" key="2">
    <source>
        <dbReference type="ARBA" id="ARBA00006275"/>
    </source>
</evidence>
<accession>I9SFN2</accession>
<dbReference type="Pfam" id="PF07980">
    <property type="entry name" value="SusD_RagB"/>
    <property type="match status" value="1"/>
</dbReference>
<protein>
    <recommendedName>
        <fullName evidence="10">RagB/SusD domain-containing protein</fullName>
    </recommendedName>
</protein>
<dbReference type="HOGENOM" id="CLU_015553_1_4_10"/>
<evidence type="ECO:0000256" key="1">
    <source>
        <dbReference type="ARBA" id="ARBA00004442"/>
    </source>
</evidence>
<evidence type="ECO:0000259" key="7">
    <source>
        <dbReference type="Pfam" id="PF14322"/>
    </source>
</evidence>
<dbReference type="InterPro" id="IPR012944">
    <property type="entry name" value="SusD_RagB_dom"/>
</dbReference>
<evidence type="ECO:0000259" key="6">
    <source>
        <dbReference type="Pfam" id="PF07980"/>
    </source>
</evidence>
<dbReference type="InterPro" id="IPR033985">
    <property type="entry name" value="SusD-like_N"/>
</dbReference>
<evidence type="ECO:0000313" key="8">
    <source>
        <dbReference type="EMBL" id="EIY54453.1"/>
    </source>
</evidence>
<comment type="subcellular location">
    <subcellularLocation>
        <location evidence="1">Cell outer membrane</location>
    </subcellularLocation>
</comment>
<organism evidence="8 9">
    <name type="scientific">Bacteroides nordii CL02T12C05</name>
    <dbReference type="NCBI Taxonomy" id="997884"/>
    <lineage>
        <taxon>Bacteria</taxon>
        <taxon>Pseudomonadati</taxon>
        <taxon>Bacteroidota</taxon>
        <taxon>Bacteroidia</taxon>
        <taxon>Bacteroidales</taxon>
        <taxon>Bacteroidaceae</taxon>
        <taxon>Bacteroides</taxon>
    </lineage>
</organism>
<evidence type="ECO:0000256" key="3">
    <source>
        <dbReference type="ARBA" id="ARBA00022729"/>
    </source>
</evidence>
<keyword evidence="3" id="KW-0732">Signal</keyword>
<keyword evidence="9" id="KW-1185">Reference proteome</keyword>
<dbReference type="CDD" id="cd08977">
    <property type="entry name" value="SusD"/>
    <property type="match status" value="1"/>
</dbReference>
<dbReference type="Pfam" id="PF14322">
    <property type="entry name" value="SusD-like_3"/>
    <property type="match status" value="1"/>
</dbReference>
<comment type="caution">
    <text evidence="8">The sequence shown here is derived from an EMBL/GenBank/DDBJ whole genome shotgun (WGS) entry which is preliminary data.</text>
</comment>
<gene>
    <name evidence="8" type="ORF">HMPREF1068_00444</name>
</gene>
<evidence type="ECO:0000256" key="4">
    <source>
        <dbReference type="ARBA" id="ARBA00023136"/>
    </source>
</evidence>
<sequence length="498" mass="56952">MKKLIITLGLSGMLCVGCVDLTQEPNSFLTPENIEYNERNVTSLANGLYTSLWGGNYAYNCRTMLMGLGADDVICGTTSKRGTFTDQLHVDMGSMEQDYMTMWDNMYKLIQASNQFIEGLEATNSITEKEKEPYLGEAYFMRAFAHFNLVRWFGDVPAFTDSKCVTDFLGNTTITRNKVEDIYLKLIVPDLKQAEVLLPNRGRASTAPNSTVSKWAAKACLAEVYLTMAGWPMKQTQYYADARDKALEIITDGGYKLVDHYEDLWKEATKSDDTEHIFALNHSNTNYSNYGKSYFTTDEEGGWGDYLADSCFYERYPNDERKKFNFVTEFQPGGVGRKINFKKTVMRSPAINKYRDYGGVSSPQSLGITPIYRYADVLLMYAEAQNKADHKPNPKAYECINDIRKRAMGGIENPLTPDLSEEDFDKAVFDERGWEFFSEFKRWFQLVRTEKVWEANQFNPGVKKGIDKYGVTKDDRQVYLMPLPAEEAQFCNFPQNPR</sequence>
<comment type="similarity">
    <text evidence="2">Belongs to the SusD family.</text>
</comment>
<dbReference type="AlphaFoldDB" id="I9SFN2"/>
<evidence type="ECO:0000313" key="9">
    <source>
        <dbReference type="Proteomes" id="UP000003089"/>
    </source>
</evidence>
<dbReference type="EMBL" id="AGXS01000004">
    <property type="protein sequence ID" value="EIY54453.1"/>
    <property type="molecule type" value="Genomic_DNA"/>
</dbReference>
<feature type="domain" description="RagB/SusD" evidence="6">
    <location>
        <begin position="350"/>
        <end position="487"/>
    </location>
</feature>
<dbReference type="SUPFAM" id="SSF48452">
    <property type="entry name" value="TPR-like"/>
    <property type="match status" value="1"/>
</dbReference>
<evidence type="ECO:0008006" key="10">
    <source>
        <dbReference type="Google" id="ProtNLM"/>
    </source>
</evidence>